<comment type="caution">
    <text evidence="1">The sequence shown here is derived from an EMBL/GenBank/DDBJ whole genome shotgun (WGS) entry which is preliminary data.</text>
</comment>
<proteinExistence type="predicted"/>
<keyword evidence="2" id="KW-1185">Reference proteome</keyword>
<name>A0A0R1ZRE0_9LACO</name>
<dbReference type="CDD" id="cd22316">
    <property type="entry name" value="BspD6I-like"/>
    <property type="match status" value="1"/>
</dbReference>
<dbReference type="EMBL" id="AYYO01000013">
    <property type="protein sequence ID" value="KRM55764.1"/>
    <property type="molecule type" value="Genomic_DNA"/>
</dbReference>
<dbReference type="Pfam" id="PF09491">
    <property type="entry name" value="RE_AlwI"/>
    <property type="match status" value="1"/>
</dbReference>
<dbReference type="InterPro" id="IPR018573">
    <property type="entry name" value="Restrct_endonuc_II_AlwI"/>
</dbReference>
<dbReference type="PATRIC" id="fig|1291052.5.peg.1045"/>
<dbReference type="AlphaFoldDB" id="A0A0R1ZRE0"/>
<accession>A0A0R1ZRE0</accession>
<reference evidence="1 2" key="1">
    <citation type="journal article" date="2015" name="Genome Announc.">
        <title>Expanding the biotechnology potential of lactobacilli through comparative genomics of 213 strains and associated genera.</title>
        <authorList>
            <person name="Sun Z."/>
            <person name="Harris H.M."/>
            <person name="McCann A."/>
            <person name="Guo C."/>
            <person name="Argimon S."/>
            <person name="Zhang W."/>
            <person name="Yang X."/>
            <person name="Jeffery I.B."/>
            <person name="Cooney J.C."/>
            <person name="Kagawa T.F."/>
            <person name="Liu W."/>
            <person name="Song Y."/>
            <person name="Salvetti E."/>
            <person name="Wrobel A."/>
            <person name="Rasinkangas P."/>
            <person name="Parkhill J."/>
            <person name="Rea M.C."/>
            <person name="O'Sullivan O."/>
            <person name="Ritari J."/>
            <person name="Douillard F.P."/>
            <person name="Paul Ross R."/>
            <person name="Yang R."/>
            <person name="Briner A.E."/>
            <person name="Felis G.E."/>
            <person name="de Vos W.M."/>
            <person name="Barrangou R."/>
            <person name="Klaenhammer T.R."/>
            <person name="Caufield P.W."/>
            <person name="Cui Y."/>
            <person name="Zhang H."/>
            <person name="O'Toole P.W."/>
        </authorList>
    </citation>
    <scope>NUCLEOTIDE SEQUENCE [LARGE SCALE GENOMIC DNA]</scope>
    <source>
        <strain evidence="1 2">DSM 20505</strain>
    </source>
</reference>
<organism evidence="1 2">
    <name type="scientific">Lacticaseibacillus sharpeae JCM 1186 = DSM 20505</name>
    <dbReference type="NCBI Taxonomy" id="1291052"/>
    <lineage>
        <taxon>Bacteria</taxon>
        <taxon>Bacillati</taxon>
        <taxon>Bacillota</taxon>
        <taxon>Bacilli</taxon>
        <taxon>Lactobacillales</taxon>
        <taxon>Lactobacillaceae</taxon>
        <taxon>Lacticaseibacillus</taxon>
    </lineage>
</organism>
<protein>
    <submittedName>
        <fullName evidence="1">Uncharacterized protein</fullName>
    </submittedName>
</protein>
<sequence length="574" mass="65115">MTRRFYTYGNTTVRSAVRFPGGLTVLVDKGFSGNLDGKARETEYSLALDAAGIINKSTTSDDQSSVARKWRSAFDKNGFITPKFRAKKATVPVLQQVIAKHPEMDLSSKPYQITPQGRRLAQATTTYEMQDTMLRALLGIQIDADDVTTAKFKPFVFALQVMAALRAKKQDKGVNEKELVLIGNVTDHSQASAVANEIISYRIERDKVSGKQNKSKFDASYLSPLAEECGVKYESLATYTNPNFNYMLTTGLFSRQGKRLVFNEERIDVINAILQTEPQIISDDVEYYYQLWNGYPLPTDDADVLIRSIKRLAAKLERSYTDAELPTEVPDLKLFLIQLQMEDDAVHEHSYAREQSTDDNIEEIIQYFHVINGDRGNGEVFENAKANAKFDMPTYLEWTSWRAFLAIDGLVNTPDKARGFNVDQDLYPIGNAPGGRPDIVLEYEGFILVVEVTLTTTSRQEAAEAEPVRRHVAGIQAKHPEKPVYGLFLAKTIDNNTAEMFRVGLWYDKNDPYFVNIVPMTLTQFIHVMQEFQEIRFDNTKVERLVEKCLIPRNATVGLWKHEIAHTVDVYQYN</sequence>
<gene>
    <name evidence="1" type="ORF">FC18_GL001032</name>
</gene>
<evidence type="ECO:0000313" key="2">
    <source>
        <dbReference type="Proteomes" id="UP000051679"/>
    </source>
</evidence>
<evidence type="ECO:0000313" key="1">
    <source>
        <dbReference type="EMBL" id="KRM55764.1"/>
    </source>
</evidence>
<dbReference type="Proteomes" id="UP000051679">
    <property type="component" value="Unassembled WGS sequence"/>
</dbReference>
<dbReference type="Gene3D" id="3.40.91.50">
    <property type="match status" value="1"/>
</dbReference>
<dbReference type="STRING" id="1291052.FC18_GL001032"/>